<evidence type="ECO:0000256" key="1">
    <source>
        <dbReference type="SAM" id="Phobius"/>
    </source>
</evidence>
<keyword evidence="3" id="KW-1185">Reference proteome</keyword>
<dbReference type="Proteomes" id="UP000004080">
    <property type="component" value="Unassembled WGS sequence"/>
</dbReference>
<dbReference type="RefSeq" id="WP_007202651.1">
    <property type="nucleotide sequence ID" value="NZ_AKKV01000028.1"/>
</dbReference>
<evidence type="ECO:0000313" key="2">
    <source>
        <dbReference type="EMBL" id="EIT84938.1"/>
    </source>
</evidence>
<dbReference type="PATRIC" id="fig|1196324.3.peg.2632"/>
<sequence length="62" mass="7095">MKYEKLIFLLIAVLATFCIGMIGVAIGVHSWLIAILCIVAVFFLMGFGFTLRKKFREKREAR</sequence>
<organism evidence="2 3">
    <name type="scientific">Fictibacillus macauensis ZFHKF-1</name>
    <dbReference type="NCBI Taxonomy" id="1196324"/>
    <lineage>
        <taxon>Bacteria</taxon>
        <taxon>Bacillati</taxon>
        <taxon>Bacillota</taxon>
        <taxon>Bacilli</taxon>
        <taxon>Bacillales</taxon>
        <taxon>Fictibacillaceae</taxon>
        <taxon>Fictibacillus</taxon>
    </lineage>
</organism>
<keyword evidence="1" id="KW-0812">Transmembrane</keyword>
<feature type="transmembrane region" description="Helical" evidence="1">
    <location>
        <begin position="32"/>
        <end position="51"/>
    </location>
</feature>
<dbReference type="AlphaFoldDB" id="I8UDQ6"/>
<reference evidence="2 3" key="1">
    <citation type="journal article" date="2012" name="J. Bacteriol.">
        <title>Genome of Bacillus macauensis ZFHKF-1, a Long-Chain-Forming Bacterium.</title>
        <authorList>
            <person name="Cai L."/>
            <person name="Zhang T."/>
        </authorList>
    </citation>
    <scope>NUCLEOTIDE SEQUENCE [LARGE SCALE GENOMIC DNA]</scope>
    <source>
        <strain evidence="2 3">ZFHKF-1</strain>
    </source>
</reference>
<accession>I8UDQ6</accession>
<dbReference type="EMBL" id="AKKV01000028">
    <property type="protein sequence ID" value="EIT84938.1"/>
    <property type="molecule type" value="Genomic_DNA"/>
</dbReference>
<protein>
    <recommendedName>
        <fullName evidence="4">YlaF family protein</fullName>
    </recommendedName>
</protein>
<comment type="caution">
    <text evidence="2">The sequence shown here is derived from an EMBL/GenBank/DDBJ whole genome shotgun (WGS) entry which is preliminary data.</text>
</comment>
<name>I8UDQ6_9BACL</name>
<feature type="transmembrane region" description="Helical" evidence="1">
    <location>
        <begin position="7"/>
        <end position="26"/>
    </location>
</feature>
<evidence type="ECO:0008006" key="4">
    <source>
        <dbReference type="Google" id="ProtNLM"/>
    </source>
</evidence>
<evidence type="ECO:0000313" key="3">
    <source>
        <dbReference type="Proteomes" id="UP000004080"/>
    </source>
</evidence>
<proteinExistence type="predicted"/>
<dbReference type="OrthoDB" id="2679959at2"/>
<keyword evidence="1" id="KW-1133">Transmembrane helix</keyword>
<gene>
    <name evidence="2" type="ORF">A374_12865</name>
</gene>
<dbReference type="STRING" id="1196324.A374_12865"/>
<dbReference type="Pfam" id="PF17259">
    <property type="entry name" value="DUF5325"/>
    <property type="match status" value="1"/>
</dbReference>
<keyword evidence="1" id="KW-0472">Membrane</keyword>
<dbReference type="InterPro" id="IPR035211">
    <property type="entry name" value="DUF5325"/>
</dbReference>